<feature type="domain" description="SHOCT" evidence="3">
    <location>
        <begin position="68"/>
        <end position="95"/>
    </location>
</feature>
<dbReference type="EMBL" id="JAOPKB010000002">
    <property type="protein sequence ID" value="MCU4972169.1"/>
    <property type="molecule type" value="Genomic_DNA"/>
</dbReference>
<organism evidence="4 5">
    <name type="scientific">Natronoglomus mannanivorans</name>
    <dbReference type="NCBI Taxonomy" id="2979990"/>
    <lineage>
        <taxon>Archaea</taxon>
        <taxon>Methanobacteriati</taxon>
        <taxon>Methanobacteriota</taxon>
        <taxon>Stenosarchaea group</taxon>
        <taxon>Halobacteria</taxon>
        <taxon>Halobacteriales</taxon>
        <taxon>Natrialbaceae</taxon>
        <taxon>Natronoglomus</taxon>
    </lineage>
</organism>
<sequence length="147" mass="16368">MGFTDVDSDLVAILGFILAVILAGQSPALLAVFGGFLFVGWLLVQIGVFDEDSERDTDRSVDDSLQQDPLETLQLRYANGEIDEAEFEHRLDRIMESSEAVQQGRRGQRPSSGSNAVTRTSTADDARSDRTVDRDRDRDREFDLEQG</sequence>
<keyword evidence="5" id="KW-1185">Reference proteome</keyword>
<evidence type="ECO:0000313" key="5">
    <source>
        <dbReference type="Proteomes" id="UP001320972"/>
    </source>
</evidence>
<evidence type="ECO:0000313" key="4">
    <source>
        <dbReference type="EMBL" id="MCU4972169.1"/>
    </source>
</evidence>
<feature type="compositionally biased region" description="Polar residues" evidence="1">
    <location>
        <begin position="109"/>
        <end position="121"/>
    </location>
</feature>
<protein>
    <submittedName>
        <fullName evidence="4">SHOCT domain-containing protein</fullName>
    </submittedName>
</protein>
<comment type="caution">
    <text evidence="4">The sequence shown here is derived from an EMBL/GenBank/DDBJ whole genome shotgun (WGS) entry which is preliminary data.</text>
</comment>
<feature type="compositionally biased region" description="Basic and acidic residues" evidence="1">
    <location>
        <begin position="122"/>
        <end position="147"/>
    </location>
</feature>
<dbReference type="Proteomes" id="UP001320972">
    <property type="component" value="Unassembled WGS sequence"/>
</dbReference>
<evidence type="ECO:0000256" key="1">
    <source>
        <dbReference type="SAM" id="MobiDB-lite"/>
    </source>
</evidence>
<keyword evidence="2" id="KW-1133">Transmembrane helix</keyword>
<evidence type="ECO:0000256" key="2">
    <source>
        <dbReference type="SAM" id="Phobius"/>
    </source>
</evidence>
<name>A0ABT2QB68_9EURY</name>
<dbReference type="Pfam" id="PF09851">
    <property type="entry name" value="SHOCT"/>
    <property type="match status" value="1"/>
</dbReference>
<keyword evidence="2" id="KW-0812">Transmembrane</keyword>
<dbReference type="InterPro" id="IPR018649">
    <property type="entry name" value="SHOCT"/>
</dbReference>
<gene>
    <name evidence="4" type="ORF">OB955_05405</name>
</gene>
<feature type="region of interest" description="Disordered" evidence="1">
    <location>
        <begin position="98"/>
        <end position="147"/>
    </location>
</feature>
<dbReference type="RefSeq" id="WP_338007209.1">
    <property type="nucleotide sequence ID" value="NZ_JAOPKB010000002.1"/>
</dbReference>
<evidence type="ECO:0000259" key="3">
    <source>
        <dbReference type="Pfam" id="PF09851"/>
    </source>
</evidence>
<reference evidence="4 5" key="1">
    <citation type="submission" date="2022-09" db="EMBL/GenBank/DDBJ databases">
        <title>Enrichment on poylsaccharides allowed isolation of novel metabolic and taxonomic groups of Haloarchaea.</title>
        <authorList>
            <person name="Sorokin D.Y."/>
            <person name="Elcheninov A.G."/>
            <person name="Khizhniak T.V."/>
            <person name="Kolganova T.V."/>
            <person name="Kublanov I.V."/>
        </authorList>
    </citation>
    <scope>NUCLEOTIDE SEQUENCE [LARGE SCALE GENOMIC DNA]</scope>
    <source>
        <strain evidence="4 5">AArc-m2/3/4</strain>
    </source>
</reference>
<accession>A0ABT2QB68</accession>
<keyword evidence="2" id="KW-0472">Membrane</keyword>
<proteinExistence type="predicted"/>
<feature type="transmembrane region" description="Helical" evidence="2">
    <location>
        <begin position="12"/>
        <end position="44"/>
    </location>
</feature>